<dbReference type="RefSeq" id="WP_104508502.1">
    <property type="nucleotide sequence ID" value="NZ_JACIGC010000003.1"/>
</dbReference>
<dbReference type="GO" id="GO:0030077">
    <property type="term" value="C:plasma membrane light-harvesting complex"/>
    <property type="evidence" value="ECO:0007669"/>
    <property type="project" value="InterPro"/>
</dbReference>
<evidence type="ECO:0000259" key="18">
    <source>
        <dbReference type="Pfam" id="PF00556"/>
    </source>
</evidence>
<comment type="caution">
    <text evidence="19">The sequence shown here is derived from an EMBL/GenBank/DDBJ whole genome shotgun (WGS) entry which is preliminary data.</text>
</comment>
<evidence type="ECO:0000256" key="11">
    <source>
        <dbReference type="ARBA" id="ARBA00022842"/>
    </source>
</evidence>
<dbReference type="GO" id="GO:0042314">
    <property type="term" value="F:bacteriochlorophyll binding"/>
    <property type="evidence" value="ECO:0007669"/>
    <property type="project" value="UniProtKB-KW"/>
</dbReference>
<evidence type="ECO:0000256" key="16">
    <source>
        <dbReference type="ARBA" id="ARBA00023243"/>
    </source>
</evidence>
<evidence type="ECO:0000256" key="4">
    <source>
        <dbReference type="ARBA" id="ARBA00011367"/>
    </source>
</evidence>
<dbReference type="Proteomes" id="UP000239089">
    <property type="component" value="Unassembled WGS sequence"/>
</dbReference>
<evidence type="ECO:0000256" key="6">
    <source>
        <dbReference type="ARBA" id="ARBA00022494"/>
    </source>
</evidence>
<evidence type="ECO:0000256" key="14">
    <source>
        <dbReference type="ARBA" id="ARBA00022991"/>
    </source>
</evidence>
<keyword evidence="20" id="KW-1185">Reference proteome</keyword>
<keyword evidence="12" id="KW-0076">Bacteriochlorophyll</keyword>
<evidence type="ECO:0000256" key="9">
    <source>
        <dbReference type="ARBA" id="ARBA00022692"/>
    </source>
</evidence>
<dbReference type="InterPro" id="IPR000066">
    <property type="entry name" value="Antenna_a/b"/>
</dbReference>
<keyword evidence="10 17" id="KW-0479">Metal-binding</keyword>
<evidence type="ECO:0000256" key="12">
    <source>
        <dbReference type="ARBA" id="ARBA00022956"/>
    </source>
</evidence>
<dbReference type="InterPro" id="IPR035889">
    <property type="entry name" value="Light-harvesting_complex"/>
</dbReference>
<keyword evidence="6" id="KW-0148">Chlorophyll</keyword>
<comment type="function">
    <text evidence="1">Antenna complexes are light-harvesting systems, which transfer the excitation energy to the reaction centers.</text>
</comment>
<comment type="subunit">
    <text evidence="4">The core complex is formed by different alpha and beta chains, binding bacteriochlorophyll molecules, and arranged most probably in tetrameric structures disposed around the reaction center. The non-pigmented gamma chains may constitute additional components.</text>
</comment>
<feature type="binding site" description="axial binding residue" evidence="17">
    <location>
        <position position="32"/>
    </location>
    <ligand>
        <name>a bacteriochlorophyll</name>
        <dbReference type="ChEBI" id="CHEBI:38201"/>
    </ligand>
    <ligandPart>
        <name>Mg</name>
        <dbReference type="ChEBI" id="CHEBI:25107"/>
    </ligandPart>
</feature>
<keyword evidence="14" id="KW-0157">Chromophore</keyword>
<evidence type="ECO:0000256" key="5">
    <source>
        <dbReference type="ARBA" id="ARBA00022475"/>
    </source>
</evidence>
<dbReference type="OrthoDB" id="7391998at2"/>
<organism evidence="19 20">
    <name type="scientific">Rhodoblastus sphagnicola</name>
    <dbReference type="NCBI Taxonomy" id="333368"/>
    <lineage>
        <taxon>Bacteria</taxon>
        <taxon>Pseudomonadati</taxon>
        <taxon>Pseudomonadota</taxon>
        <taxon>Alphaproteobacteria</taxon>
        <taxon>Hyphomicrobiales</taxon>
        <taxon>Rhodoblastaceae</taxon>
        <taxon>Rhodoblastus</taxon>
    </lineage>
</organism>
<dbReference type="Pfam" id="PF00556">
    <property type="entry name" value="LHC"/>
    <property type="match status" value="1"/>
</dbReference>
<evidence type="ECO:0000256" key="13">
    <source>
        <dbReference type="ARBA" id="ARBA00022989"/>
    </source>
</evidence>
<evidence type="ECO:0000256" key="2">
    <source>
        <dbReference type="ARBA" id="ARBA00004249"/>
    </source>
</evidence>
<keyword evidence="8" id="KW-0042">Antenna complex</keyword>
<protein>
    <submittedName>
        <fullName evidence="19">Light-harvesting protein</fullName>
    </submittedName>
</protein>
<keyword evidence="9" id="KW-0812">Transmembrane</keyword>
<dbReference type="InterPro" id="IPR023624">
    <property type="entry name" value="Antenna_beta_dom_sf"/>
</dbReference>
<dbReference type="SUPFAM" id="SSF56918">
    <property type="entry name" value="Light-harvesting complex subunits"/>
    <property type="match status" value="1"/>
</dbReference>
<evidence type="ECO:0000256" key="10">
    <source>
        <dbReference type="ARBA" id="ARBA00022723"/>
    </source>
</evidence>
<keyword evidence="7" id="KW-0997">Cell inner membrane</keyword>
<keyword evidence="15" id="KW-0472">Membrane</keyword>
<evidence type="ECO:0000256" key="17">
    <source>
        <dbReference type="PIRSR" id="PIRSR002900-1"/>
    </source>
</evidence>
<feature type="domain" description="Antenna complex alpha/beta subunit" evidence="18">
    <location>
        <begin position="8"/>
        <end position="42"/>
    </location>
</feature>
<dbReference type="PIRSF" id="PIRSF002900">
    <property type="entry name" value="Antenna_beta"/>
    <property type="match status" value="1"/>
</dbReference>
<evidence type="ECO:0000256" key="15">
    <source>
        <dbReference type="ARBA" id="ARBA00023136"/>
    </source>
</evidence>
<comment type="subcellular location">
    <subcellularLocation>
        <location evidence="2">Cell inner membrane</location>
        <topology evidence="2">Single-pass type II membrane protein</topology>
    </subcellularLocation>
</comment>
<evidence type="ECO:0000256" key="7">
    <source>
        <dbReference type="ARBA" id="ARBA00022519"/>
    </source>
</evidence>
<dbReference type="PROSITE" id="PS00969">
    <property type="entry name" value="ANTENNA_COMP_BETA"/>
    <property type="match status" value="1"/>
</dbReference>
<feature type="binding site" description="axial binding residue" evidence="17">
    <location>
        <position position="14"/>
    </location>
    <ligand>
        <name>a bacteriochlorophyll</name>
        <dbReference type="ChEBI" id="CHEBI:38201"/>
    </ligand>
    <ligandPart>
        <name>Mg</name>
        <dbReference type="ChEBI" id="CHEBI:25107"/>
    </ligandPart>
</feature>
<comment type="similarity">
    <text evidence="3">Belongs to the antenna complex beta subunit family.</text>
</comment>
<keyword evidence="16" id="KW-0437">Light-harvesting polypeptide</keyword>
<evidence type="ECO:0000256" key="1">
    <source>
        <dbReference type="ARBA" id="ARBA00002455"/>
    </source>
</evidence>
<proteinExistence type="inferred from homology"/>
<dbReference type="Gene3D" id="1.20.5.250">
    <property type="match status" value="1"/>
</dbReference>
<keyword evidence="11 17" id="KW-0460">Magnesium</keyword>
<evidence type="ECO:0000256" key="8">
    <source>
        <dbReference type="ARBA" id="ARBA00022549"/>
    </source>
</evidence>
<keyword evidence="13" id="KW-1133">Transmembrane helix</keyword>
<evidence type="ECO:0000313" key="20">
    <source>
        <dbReference type="Proteomes" id="UP000239089"/>
    </source>
</evidence>
<sequence length="43" mass="4921">MADVLTPEQSEELHKHVIDGTRVFFVIAIFAHVLAFAFSPWLH</sequence>
<dbReference type="AlphaFoldDB" id="A0A2S6N5B5"/>
<keyword evidence="5" id="KW-1003">Cell membrane</keyword>
<evidence type="ECO:0000313" key="19">
    <source>
        <dbReference type="EMBL" id="PPQ29792.1"/>
    </source>
</evidence>
<dbReference type="PRINTS" id="PR00674">
    <property type="entry name" value="LIGHTHARVSTB"/>
</dbReference>
<dbReference type="GO" id="GO:0019684">
    <property type="term" value="P:photosynthesis, light reaction"/>
    <property type="evidence" value="ECO:0007669"/>
    <property type="project" value="InterPro"/>
</dbReference>
<dbReference type="GO" id="GO:0005886">
    <property type="term" value="C:plasma membrane"/>
    <property type="evidence" value="ECO:0007669"/>
    <property type="project" value="UniProtKB-SubCell"/>
</dbReference>
<dbReference type="InterPro" id="IPR002362">
    <property type="entry name" value="LHB-1/5"/>
</dbReference>
<accession>A0A2S6N5B5</accession>
<dbReference type="InterPro" id="IPR023623">
    <property type="entry name" value="Antenna_beta_CS"/>
</dbReference>
<dbReference type="GO" id="GO:0046872">
    <property type="term" value="F:metal ion binding"/>
    <property type="evidence" value="ECO:0007669"/>
    <property type="project" value="UniProtKB-KW"/>
</dbReference>
<name>A0A2S6N5B5_9HYPH</name>
<dbReference type="EMBL" id="NHSJ01000087">
    <property type="protein sequence ID" value="PPQ29792.1"/>
    <property type="molecule type" value="Genomic_DNA"/>
</dbReference>
<reference evidence="19 20" key="1">
    <citation type="journal article" date="2018" name="Arch. Microbiol.">
        <title>New insights into the metabolic potential of the phototrophic purple bacterium Rhodopila globiformis DSM 161(T) from its draft genome sequence and evidence for a vanadium-dependent nitrogenase.</title>
        <authorList>
            <person name="Imhoff J.F."/>
            <person name="Rahn T."/>
            <person name="Kunzel S."/>
            <person name="Neulinger S.C."/>
        </authorList>
    </citation>
    <scope>NUCLEOTIDE SEQUENCE [LARGE SCALE GENOMIC DNA]</scope>
    <source>
        <strain evidence="19 20">DSM 16996</strain>
    </source>
</reference>
<evidence type="ECO:0000256" key="3">
    <source>
        <dbReference type="ARBA" id="ARBA00011052"/>
    </source>
</evidence>
<gene>
    <name evidence="19" type="ORF">CCR94_14170</name>
</gene>